<dbReference type="HOGENOM" id="CLU_2107983_0_0_4"/>
<gene>
    <name evidence="2" type="ordered locus">Veis_2727</name>
</gene>
<organism evidence="2 3">
    <name type="scientific">Verminephrobacter eiseniae (strain EF01-2)</name>
    <dbReference type="NCBI Taxonomy" id="391735"/>
    <lineage>
        <taxon>Bacteria</taxon>
        <taxon>Pseudomonadati</taxon>
        <taxon>Pseudomonadota</taxon>
        <taxon>Betaproteobacteria</taxon>
        <taxon>Burkholderiales</taxon>
        <taxon>Comamonadaceae</taxon>
        <taxon>Verminephrobacter</taxon>
    </lineage>
</organism>
<reference evidence="3" key="1">
    <citation type="submission" date="2006-12" db="EMBL/GenBank/DDBJ databases">
        <title>Complete sequence of chromosome 1 of Verminephrobacter eiseniae EF01-2.</title>
        <authorList>
            <person name="Copeland A."/>
            <person name="Lucas S."/>
            <person name="Lapidus A."/>
            <person name="Barry K."/>
            <person name="Detter J.C."/>
            <person name="Glavina del Rio T."/>
            <person name="Dalin E."/>
            <person name="Tice H."/>
            <person name="Pitluck S."/>
            <person name="Chertkov O."/>
            <person name="Brettin T."/>
            <person name="Bruce D."/>
            <person name="Han C."/>
            <person name="Tapia R."/>
            <person name="Gilna P."/>
            <person name="Schmutz J."/>
            <person name="Larimer F."/>
            <person name="Land M."/>
            <person name="Hauser L."/>
            <person name="Kyrpides N."/>
            <person name="Kim E."/>
            <person name="Stahl D."/>
            <person name="Richardson P."/>
        </authorList>
    </citation>
    <scope>NUCLEOTIDE SEQUENCE [LARGE SCALE GENOMIC DNA]</scope>
    <source>
        <strain evidence="3">EF01-2</strain>
    </source>
</reference>
<dbReference type="Proteomes" id="UP000000374">
    <property type="component" value="Chromosome"/>
</dbReference>
<evidence type="ECO:0008006" key="4">
    <source>
        <dbReference type="Google" id="ProtNLM"/>
    </source>
</evidence>
<proteinExistence type="predicted"/>
<accession>A1WLG2</accession>
<evidence type="ECO:0000256" key="1">
    <source>
        <dbReference type="SAM" id="Phobius"/>
    </source>
</evidence>
<keyword evidence="1" id="KW-0812">Transmembrane</keyword>
<evidence type="ECO:0000313" key="3">
    <source>
        <dbReference type="Proteomes" id="UP000000374"/>
    </source>
</evidence>
<sequence>MLIGHVLITFPFAFMNVASALYNFDMSLLLKGIGTTTLPTALFDCLRWDYDPTGAAVGSISIVATLPTILLIDRTWGLRALRSLRSLRSGQAKRQVPVVRPLGALPVQGSPIGNG</sequence>
<dbReference type="OrthoDB" id="9178195at2"/>
<name>A1WLG2_VEREI</name>
<dbReference type="eggNOG" id="COG1177">
    <property type="taxonomic scope" value="Bacteria"/>
</dbReference>
<feature type="transmembrane region" description="Helical" evidence="1">
    <location>
        <begin position="53"/>
        <end position="72"/>
    </location>
</feature>
<keyword evidence="1" id="KW-0472">Membrane</keyword>
<dbReference type="KEGG" id="vei:Veis_2727"/>
<dbReference type="RefSeq" id="WP_011810467.1">
    <property type="nucleotide sequence ID" value="NC_008786.1"/>
</dbReference>
<dbReference type="AlphaFoldDB" id="A1WLG2"/>
<keyword evidence="3" id="KW-1185">Reference proteome</keyword>
<dbReference type="STRING" id="391735.Veis_2727"/>
<evidence type="ECO:0000313" key="2">
    <source>
        <dbReference type="EMBL" id="ABM58469.1"/>
    </source>
</evidence>
<protein>
    <recommendedName>
        <fullName evidence="4">Binding-protein-dependent transport systems inner membrane component</fullName>
    </recommendedName>
</protein>
<dbReference type="GeneID" id="76461233"/>
<dbReference type="EMBL" id="CP000542">
    <property type="protein sequence ID" value="ABM58469.1"/>
    <property type="molecule type" value="Genomic_DNA"/>
</dbReference>
<keyword evidence="1" id="KW-1133">Transmembrane helix</keyword>